<feature type="modified residue" description="4-aspartylphosphate" evidence="1">
    <location>
        <position position="58"/>
    </location>
</feature>
<feature type="domain" description="Response regulatory" evidence="2">
    <location>
        <begin position="5"/>
        <end position="118"/>
    </location>
</feature>
<evidence type="ECO:0000313" key="5">
    <source>
        <dbReference type="Proteomes" id="UP000008560"/>
    </source>
</evidence>
<dbReference type="Pfam" id="PF04397">
    <property type="entry name" value="LytTR"/>
    <property type="match status" value="1"/>
</dbReference>
<dbReference type="SUPFAM" id="SSF52172">
    <property type="entry name" value="CheY-like"/>
    <property type="match status" value="1"/>
</dbReference>
<evidence type="ECO:0000313" key="4">
    <source>
        <dbReference type="EMBL" id="CBW24590.1"/>
    </source>
</evidence>
<dbReference type="PANTHER" id="PTHR37299">
    <property type="entry name" value="TRANSCRIPTIONAL REGULATOR-RELATED"/>
    <property type="match status" value="1"/>
</dbReference>
<dbReference type="GO" id="GO:0000156">
    <property type="term" value="F:phosphorelay response regulator activity"/>
    <property type="evidence" value="ECO:0007669"/>
    <property type="project" value="InterPro"/>
</dbReference>
<protein>
    <submittedName>
        <fullName evidence="4">Putative two-component response regulator autolysis regulator LytR</fullName>
    </submittedName>
</protein>
<dbReference type="SMART" id="SM00448">
    <property type="entry name" value="REC"/>
    <property type="match status" value="1"/>
</dbReference>
<dbReference type="PATRIC" id="fig|862962.3.peg.4339"/>
<dbReference type="KEGG" id="bfg:BF638R_4160"/>
<evidence type="ECO:0000259" key="2">
    <source>
        <dbReference type="PROSITE" id="PS50110"/>
    </source>
</evidence>
<dbReference type="InterPro" id="IPR046947">
    <property type="entry name" value="LytR-like"/>
</dbReference>
<dbReference type="InterPro" id="IPR001789">
    <property type="entry name" value="Sig_transdc_resp-reg_receiver"/>
</dbReference>
<name>E1WPX1_BACF6</name>
<organism evidence="4 5">
    <name type="scientific">Bacteroides fragilis (strain 638R)</name>
    <dbReference type="NCBI Taxonomy" id="862962"/>
    <lineage>
        <taxon>Bacteria</taxon>
        <taxon>Pseudomonadati</taxon>
        <taxon>Bacteroidota</taxon>
        <taxon>Bacteroidia</taxon>
        <taxon>Bacteroidales</taxon>
        <taxon>Bacteroidaceae</taxon>
        <taxon>Bacteroides</taxon>
    </lineage>
</organism>
<gene>
    <name evidence="4" type="ordered locus">BF638R_4160</name>
</gene>
<dbReference type="InterPro" id="IPR007492">
    <property type="entry name" value="LytTR_DNA-bd_dom"/>
</dbReference>
<proteinExistence type="predicted"/>
<dbReference type="SMART" id="SM00850">
    <property type="entry name" value="LytTR"/>
    <property type="match status" value="1"/>
</dbReference>
<keyword evidence="1" id="KW-0597">Phosphoprotein</keyword>
<dbReference type="HOGENOM" id="CLU_000445_14_1_10"/>
<dbReference type="Pfam" id="PF00072">
    <property type="entry name" value="Response_reg"/>
    <property type="match status" value="1"/>
</dbReference>
<dbReference type="PANTHER" id="PTHR37299:SF1">
    <property type="entry name" value="STAGE 0 SPORULATION PROTEIN A HOMOLOG"/>
    <property type="match status" value="1"/>
</dbReference>
<feature type="domain" description="HTH LytTR-type" evidence="3">
    <location>
        <begin position="145"/>
        <end position="252"/>
    </location>
</feature>
<dbReference type="EMBL" id="FQ312004">
    <property type="protein sequence ID" value="CBW24590.1"/>
    <property type="molecule type" value="Genomic_DNA"/>
</dbReference>
<dbReference type="InterPro" id="IPR011006">
    <property type="entry name" value="CheY-like_superfamily"/>
</dbReference>
<sequence>MAVMKVLIVEDETAAYENLTDILTEITPDIRIMANTESVTQTVGWLQSNPAPDLIFMDIHLSDGSAFAIFDRIELETPIIFTTAYDRYAIEAFKVNSIDYLLKPVKVEDVEHALEKYSKLTRQDLLQYLSQLTLLKPAPRYKDKLLIAHKDKLLPVNIKNISYFYATGKNTYVCLKDGNRYPYSKTLEQIASSLNPEDFIRANKQFIVARDSVTDITIWFDSRLLITLDTEVPERIYVSKNKASEFKTWLVNDK</sequence>
<accession>E1WPX1</accession>
<dbReference type="FunFam" id="3.40.50.2300:FF:000361">
    <property type="entry name" value="Two-component system response regulator"/>
    <property type="match status" value="1"/>
</dbReference>
<evidence type="ECO:0000259" key="3">
    <source>
        <dbReference type="PROSITE" id="PS50930"/>
    </source>
</evidence>
<dbReference type="PROSITE" id="PS50110">
    <property type="entry name" value="RESPONSE_REGULATORY"/>
    <property type="match status" value="1"/>
</dbReference>
<dbReference type="GO" id="GO:0003677">
    <property type="term" value="F:DNA binding"/>
    <property type="evidence" value="ECO:0007669"/>
    <property type="project" value="InterPro"/>
</dbReference>
<dbReference type="AlphaFoldDB" id="E1WPX1"/>
<reference evidence="4 5" key="1">
    <citation type="journal article" date="2010" name="Microbiology">
        <title>Twenty-eight divergent polysaccharide loci specifying within- and amongst-strain capsule diversity in three strains of Bacteroides fragilis.</title>
        <authorList>
            <person name="Patrick S."/>
            <person name="Blakely G.W."/>
            <person name="Houston S."/>
            <person name="Moore J."/>
            <person name="Abratt V.R."/>
            <person name="Bertalan M."/>
            <person name="Cerdeno-Tarraga A.M."/>
            <person name="Quail M.A."/>
            <person name="Corton N."/>
            <person name="Corton C."/>
            <person name="Bignell A."/>
            <person name="Barron A."/>
            <person name="Clark L."/>
            <person name="Bentley S.D."/>
            <person name="Parkhill J."/>
        </authorList>
    </citation>
    <scope>NUCLEOTIDE SEQUENCE [LARGE SCALE GENOMIC DNA]</scope>
    <source>
        <strain evidence="4 5">638R</strain>
    </source>
</reference>
<dbReference type="Proteomes" id="UP000008560">
    <property type="component" value="Chromosome"/>
</dbReference>
<evidence type="ECO:0000256" key="1">
    <source>
        <dbReference type="PROSITE-ProRule" id="PRU00169"/>
    </source>
</evidence>
<dbReference type="Gene3D" id="3.40.50.2300">
    <property type="match status" value="1"/>
</dbReference>
<dbReference type="Gene3D" id="2.40.50.1020">
    <property type="entry name" value="LytTr DNA-binding domain"/>
    <property type="match status" value="1"/>
</dbReference>
<dbReference type="PROSITE" id="PS50930">
    <property type="entry name" value="HTH_LYTTR"/>
    <property type="match status" value="1"/>
</dbReference>